<evidence type="ECO:0000256" key="1">
    <source>
        <dbReference type="ARBA" id="ARBA00022490"/>
    </source>
</evidence>
<evidence type="ECO:0000313" key="8">
    <source>
        <dbReference type="Proteomes" id="UP000001038"/>
    </source>
</evidence>
<dbReference type="GO" id="GO:0005576">
    <property type="term" value="C:extracellular region"/>
    <property type="evidence" value="ECO:0007669"/>
    <property type="project" value="GOC"/>
</dbReference>
<evidence type="ECO:0000259" key="5">
    <source>
        <dbReference type="Pfam" id="PF08190"/>
    </source>
</evidence>
<feature type="region of interest" description="Disordered" evidence="4">
    <location>
        <begin position="368"/>
        <end position="527"/>
    </location>
</feature>
<proteinExistence type="inferred from homology"/>
<feature type="compositionally biased region" description="Polar residues" evidence="4">
    <location>
        <begin position="380"/>
        <end position="391"/>
    </location>
</feature>
<evidence type="ECO:0000313" key="7">
    <source>
        <dbReference type="Ensembl" id="ENSORLP00000026727.1"/>
    </source>
</evidence>
<keyword evidence="8" id="KW-1185">Reference proteome</keyword>
<dbReference type="InterPro" id="IPR041442">
    <property type="entry name" value="PIH1D1/2/3_CS-like"/>
</dbReference>
<evidence type="ECO:0000256" key="3">
    <source>
        <dbReference type="HAMAP-Rule" id="MF_03069"/>
    </source>
</evidence>
<reference evidence="7 8" key="1">
    <citation type="journal article" date="2007" name="Nature">
        <title>The medaka draft genome and insights into vertebrate genome evolution.</title>
        <authorList>
            <person name="Kasahara M."/>
            <person name="Naruse K."/>
            <person name="Sasaki S."/>
            <person name="Nakatani Y."/>
            <person name="Qu W."/>
            <person name="Ahsan B."/>
            <person name="Yamada T."/>
            <person name="Nagayasu Y."/>
            <person name="Doi K."/>
            <person name="Kasai Y."/>
            <person name="Jindo T."/>
            <person name="Kobayashi D."/>
            <person name="Shimada A."/>
            <person name="Toyoda A."/>
            <person name="Kuroki Y."/>
            <person name="Fujiyama A."/>
            <person name="Sasaki T."/>
            <person name="Shimizu A."/>
            <person name="Asakawa S."/>
            <person name="Shimizu N."/>
            <person name="Hashimoto S."/>
            <person name="Yang J."/>
            <person name="Lee Y."/>
            <person name="Matsushima K."/>
            <person name="Sugano S."/>
            <person name="Sakaizumi M."/>
            <person name="Narita T."/>
            <person name="Ohishi K."/>
            <person name="Haga S."/>
            <person name="Ohta F."/>
            <person name="Nomoto H."/>
            <person name="Nogata K."/>
            <person name="Morishita T."/>
            <person name="Endo T."/>
            <person name="Shin-I T."/>
            <person name="Takeda H."/>
            <person name="Morishita S."/>
            <person name="Kohara Y."/>
        </authorList>
    </citation>
    <scope>NUCLEOTIDE SEQUENCE [LARGE SCALE GENOMIC DNA]</scope>
    <source>
        <strain evidence="7 8">Hd-rR</strain>
    </source>
</reference>
<evidence type="ECO:0000256" key="4">
    <source>
        <dbReference type="SAM" id="MobiDB-lite"/>
    </source>
</evidence>
<evidence type="ECO:0000256" key="2">
    <source>
        <dbReference type="ARBA" id="ARBA00024190"/>
    </source>
</evidence>
<dbReference type="PANTHER" id="PTHR22997:SF3">
    <property type="entry name" value="PROTEIN KINTOUN"/>
    <property type="match status" value="1"/>
</dbReference>
<dbReference type="Proteomes" id="UP000001038">
    <property type="component" value="Chromosome 22"/>
</dbReference>
<dbReference type="CDD" id="cd00298">
    <property type="entry name" value="ACD_sHsps_p23-like"/>
    <property type="match status" value="1"/>
</dbReference>
<feature type="region of interest" description="Disordered" evidence="4">
    <location>
        <begin position="229"/>
        <end position="253"/>
    </location>
</feature>
<dbReference type="RefSeq" id="XP_020569026.1">
    <property type="nucleotide sequence ID" value="XM_020713367.2"/>
</dbReference>
<feature type="domain" description="PIH1 N-terminal" evidence="5">
    <location>
        <begin position="69"/>
        <end position="230"/>
    </location>
</feature>
<feature type="compositionally biased region" description="Basic and acidic residues" evidence="4">
    <location>
        <begin position="478"/>
        <end position="490"/>
    </location>
</feature>
<protein>
    <recommendedName>
        <fullName evidence="3">Protein kintoun</fullName>
    </recommendedName>
    <alternativeName>
        <fullName evidence="3">Dynein assembly factor 2, axonemal</fullName>
    </alternativeName>
</protein>
<dbReference type="Ensembl" id="ENSORLT00000036816.1">
    <property type="protein sequence ID" value="ENSORLP00000026727.1"/>
    <property type="gene ID" value="ENSORLG00000028510.1"/>
</dbReference>
<reference evidence="7" key="2">
    <citation type="submission" date="2025-08" db="UniProtKB">
        <authorList>
            <consortium name="Ensembl"/>
        </authorList>
    </citation>
    <scope>IDENTIFICATION</scope>
    <source>
        <strain evidence="7">Hd-rR</strain>
    </source>
</reference>
<dbReference type="GO" id="GO:0005737">
    <property type="term" value="C:cytoplasm"/>
    <property type="evidence" value="ECO:0000318"/>
    <property type="project" value="GO_Central"/>
</dbReference>
<dbReference type="OrthoDB" id="546764at2759"/>
<dbReference type="GO" id="GO:0003351">
    <property type="term" value="P:epithelial cilium movement involved in extracellular fluid movement"/>
    <property type="evidence" value="ECO:0000318"/>
    <property type="project" value="GO_Central"/>
</dbReference>
<comment type="subcellular location">
    <subcellularLocation>
        <location evidence="3">Cytoplasm</location>
    </subcellularLocation>
    <subcellularLocation>
        <location evidence="2">Dynein axonemal particle</location>
    </subcellularLocation>
    <text evidence="3">Localizes in the apical cytoplasm around the gamma-tubulin-positive pericentriolar region, not in the cilia.</text>
</comment>
<dbReference type="GO" id="GO:0120293">
    <property type="term" value="C:dynein axonemal particle"/>
    <property type="evidence" value="ECO:0007669"/>
    <property type="project" value="UniProtKB-SubCell"/>
</dbReference>
<feature type="compositionally biased region" description="Basic and acidic residues" evidence="4">
    <location>
        <begin position="423"/>
        <end position="463"/>
    </location>
</feature>
<dbReference type="Pfam" id="PF18201">
    <property type="entry name" value="PIH1_CS"/>
    <property type="match status" value="1"/>
</dbReference>
<dbReference type="CTD" id="55172"/>
<comment type="function">
    <text evidence="3">Required for cytoplasmic pre-assembly of axonemal dyneins, thereby playing a central role in motility in cilia and flagella. Involved in pre-assembly of dynein arm complexes in the cytoplasm before intraflagellar transport loads them for the ciliary compartment.</text>
</comment>
<dbReference type="AlphaFoldDB" id="A0A3B3H4C3"/>
<organism evidence="7 8">
    <name type="scientific">Oryzias latipes</name>
    <name type="common">Japanese rice fish</name>
    <name type="synonym">Japanese killifish</name>
    <dbReference type="NCBI Taxonomy" id="8090"/>
    <lineage>
        <taxon>Eukaryota</taxon>
        <taxon>Metazoa</taxon>
        <taxon>Chordata</taxon>
        <taxon>Craniata</taxon>
        <taxon>Vertebrata</taxon>
        <taxon>Euteleostomi</taxon>
        <taxon>Actinopterygii</taxon>
        <taxon>Neopterygii</taxon>
        <taxon>Teleostei</taxon>
        <taxon>Neoteleostei</taxon>
        <taxon>Acanthomorphata</taxon>
        <taxon>Ovalentaria</taxon>
        <taxon>Atherinomorphae</taxon>
        <taxon>Beloniformes</taxon>
        <taxon>Adrianichthyidae</taxon>
        <taxon>Oryziinae</taxon>
        <taxon>Oryzias</taxon>
    </lineage>
</organism>
<dbReference type="InterPro" id="IPR034727">
    <property type="entry name" value="Kintoun"/>
</dbReference>
<dbReference type="GO" id="GO:0070286">
    <property type="term" value="P:axonemal dynein complex assembly"/>
    <property type="evidence" value="ECO:0000318"/>
    <property type="project" value="GO_Central"/>
</dbReference>
<feature type="compositionally biased region" description="Basic and acidic residues" evidence="4">
    <location>
        <begin position="232"/>
        <end position="242"/>
    </location>
</feature>
<name>A0A3B3H4C3_ORYLA</name>
<dbReference type="InParanoid" id="A0A3B3H4C3"/>
<dbReference type="Bgee" id="ENSORLG00000028510">
    <property type="expression patterns" value="Expressed in testis and 1 other cell type or tissue"/>
</dbReference>
<sequence length="618" mass="69976">MLLWLPTTLHVSVWSLPSKVQNQGLLTKVTMEVGKKLELSITADEVEVLSKAIKNEKFQEMLSNYFQEISSPENVKTYQEEVTLLEQKRGNSIEFIHPSPFRALETSVDGKQRCFINICACDKVGKPESKTVRTVQRFGEKWSLPHLLQPGRQNCERKGNISTIYDVCFHPETLHLADKSEKFMDMVKEVAIQGIQKAFKVLLDKSNLKEMDIKYKGVPQSCVIRKPIPGYEAKEPPEERDLSPSTSHLPENSIDVPSKLLQKQPEEPIKPIYAIKYRSVIDLQDFRVSRESARSLRPKEIVITIDLPLLPTVHGMVLEVEEKRLLLESENPSYRLELHLSYPVDENNGKAKFNKHQRQLTVTLPVQPPLEAPQLPGGSPNPTSDPQNENQTRVEERVEEMAEKGGEQRQRGNDNGAAQGRRQVLEDQNGEKEGKKIQKRNERPEHEVKNETLRKKHDEKFELQDVQQENKGNCSNTKEVKCCRRTKDSLDSLIPTTAASPDGQKKHILTQETEKPKGSVEIPTSSQEYLKVPVTSAATAANVNASDETSKRKPTEEQLEDADEDVLPAEQRFQEPEEINVPAAGTLRQNNAAGNEKINDPHTSAGFVLQNKLMYELD</sequence>
<dbReference type="GO" id="GO:0060285">
    <property type="term" value="P:cilium-dependent cell motility"/>
    <property type="evidence" value="ECO:0000318"/>
    <property type="project" value="GO_Central"/>
</dbReference>
<reference evidence="7" key="3">
    <citation type="submission" date="2025-09" db="UniProtKB">
        <authorList>
            <consortium name="Ensembl"/>
        </authorList>
    </citation>
    <scope>IDENTIFICATION</scope>
    <source>
        <strain evidence="7">Hd-rR</strain>
    </source>
</reference>
<dbReference type="InterPro" id="IPR050734">
    <property type="entry name" value="PIH1/Kintoun_subfamily"/>
</dbReference>
<keyword evidence="1 3" id="KW-0963">Cytoplasm</keyword>
<gene>
    <name evidence="7" type="primary">dnaaf2</name>
    <name evidence="3" type="synonym">DNAAF2</name>
    <name evidence="3" type="synonym">KTU</name>
</gene>
<dbReference type="Pfam" id="PF08190">
    <property type="entry name" value="PIH1"/>
    <property type="match status" value="1"/>
</dbReference>
<accession>A0A3B3H4C3</accession>
<dbReference type="GeneID" id="100192402"/>
<comment type="similarity">
    <text evidence="3">Belongs to the PIH1 family. Kintoun subfamily.</text>
</comment>
<feature type="compositionally biased region" description="Polar residues" evidence="4">
    <location>
        <begin position="465"/>
        <end position="477"/>
    </location>
</feature>
<dbReference type="GeneTree" id="ENSGT00510000048466"/>
<feature type="domain" description="PIH1D1/2/3 CS-like" evidence="6">
    <location>
        <begin position="269"/>
        <end position="367"/>
    </location>
</feature>
<feature type="compositionally biased region" description="Basic and acidic residues" evidence="4">
    <location>
        <begin position="392"/>
        <end position="412"/>
    </location>
</feature>
<evidence type="ECO:0000259" key="6">
    <source>
        <dbReference type="Pfam" id="PF18201"/>
    </source>
</evidence>
<dbReference type="InterPro" id="IPR012981">
    <property type="entry name" value="PIH1_N"/>
</dbReference>
<dbReference type="HAMAP" id="MF_03069">
    <property type="entry name" value="Kintoun"/>
    <property type="match status" value="1"/>
</dbReference>
<feature type="region of interest" description="Disordered" evidence="4">
    <location>
        <begin position="540"/>
        <end position="565"/>
    </location>
</feature>
<dbReference type="PANTHER" id="PTHR22997">
    <property type="entry name" value="PIH1 DOMAIN-CONTAINING PROTEIN 1"/>
    <property type="match status" value="1"/>
</dbReference>